<gene>
    <name evidence="4" type="ORF">QN277_009904</name>
</gene>
<evidence type="ECO:0000259" key="3">
    <source>
        <dbReference type="Pfam" id="PF09335"/>
    </source>
</evidence>
<proteinExistence type="predicted"/>
<dbReference type="EMBL" id="JAWXYG010000014">
    <property type="protein sequence ID" value="KAK4254532.1"/>
    <property type="molecule type" value="Genomic_DNA"/>
</dbReference>
<accession>A0AAE1IP46</accession>
<sequence>MTPEPSEKCEKHENAGSNLGGSNEYVKLAKYDEPKAAEAQMLQPQAQPRIKTLWWKLIVLLCCFVIIILAFVIVKWGMPFFSVKVLYPFMEWQVTDFSRPFLAIELFASLVVFPVFLIPSGPSMWLAGMSFDYSTGSVIITGGTTIGMIFTYLIGRLYRKLVHHWLKKWPRIAAIIKLATEGSWYEQCLMVALGRASPFPYTIFNYAVSVTDIRFWPYVFGSIAGMIPDGFNYICSGKLMRALADSQYSKNHKITGAIIYNIVTYGVAIVITVVILVYVIRIINKVKKLKFSEDGEFASVSEDVTSDVMEKLSLEKPKKLLLSPLSLLSHAQDTFDVTKDIAMSLV</sequence>
<name>A0AAE1IP46_9FABA</name>
<evidence type="ECO:0000256" key="2">
    <source>
        <dbReference type="SAM" id="Phobius"/>
    </source>
</evidence>
<dbReference type="AlphaFoldDB" id="A0AAE1IP46"/>
<feature type="compositionally biased region" description="Basic and acidic residues" evidence="1">
    <location>
        <begin position="1"/>
        <end position="14"/>
    </location>
</feature>
<evidence type="ECO:0000313" key="4">
    <source>
        <dbReference type="EMBL" id="KAK4254532.1"/>
    </source>
</evidence>
<keyword evidence="2" id="KW-0472">Membrane</keyword>
<feature type="transmembrane region" description="Helical" evidence="2">
    <location>
        <begin position="53"/>
        <end position="76"/>
    </location>
</feature>
<organism evidence="4 5">
    <name type="scientific">Acacia crassicarpa</name>
    <name type="common">northern wattle</name>
    <dbReference type="NCBI Taxonomy" id="499986"/>
    <lineage>
        <taxon>Eukaryota</taxon>
        <taxon>Viridiplantae</taxon>
        <taxon>Streptophyta</taxon>
        <taxon>Embryophyta</taxon>
        <taxon>Tracheophyta</taxon>
        <taxon>Spermatophyta</taxon>
        <taxon>Magnoliopsida</taxon>
        <taxon>eudicotyledons</taxon>
        <taxon>Gunneridae</taxon>
        <taxon>Pentapetalae</taxon>
        <taxon>rosids</taxon>
        <taxon>fabids</taxon>
        <taxon>Fabales</taxon>
        <taxon>Fabaceae</taxon>
        <taxon>Caesalpinioideae</taxon>
        <taxon>mimosoid clade</taxon>
        <taxon>Acacieae</taxon>
        <taxon>Acacia</taxon>
    </lineage>
</organism>
<feature type="transmembrane region" description="Helical" evidence="2">
    <location>
        <begin position="215"/>
        <end position="234"/>
    </location>
</feature>
<dbReference type="PANTHER" id="PTHR46431:SF5">
    <property type="entry name" value="EXPRESSED PROTEIN"/>
    <property type="match status" value="1"/>
</dbReference>
<comment type="caution">
    <text evidence="4">The sequence shown here is derived from an EMBL/GenBank/DDBJ whole genome shotgun (WGS) entry which is preliminary data.</text>
</comment>
<dbReference type="PANTHER" id="PTHR46431">
    <property type="entry name" value="EXPRESSED PROTEIN"/>
    <property type="match status" value="1"/>
</dbReference>
<protein>
    <recommendedName>
        <fullName evidence="3">VTT domain-containing protein</fullName>
    </recommendedName>
</protein>
<reference evidence="4" key="1">
    <citation type="submission" date="2023-10" db="EMBL/GenBank/DDBJ databases">
        <title>Chromosome-level genome of the transformable northern wattle, Acacia crassicarpa.</title>
        <authorList>
            <person name="Massaro I."/>
            <person name="Sinha N.R."/>
            <person name="Poethig S."/>
            <person name="Leichty A.R."/>
        </authorList>
    </citation>
    <scope>NUCLEOTIDE SEQUENCE</scope>
    <source>
        <strain evidence="4">Acra3RX</strain>
        <tissue evidence="4">Leaf</tissue>
    </source>
</reference>
<keyword evidence="2" id="KW-0812">Transmembrane</keyword>
<feature type="region of interest" description="Disordered" evidence="1">
    <location>
        <begin position="1"/>
        <end position="21"/>
    </location>
</feature>
<feature type="transmembrane region" description="Helical" evidence="2">
    <location>
        <begin position="97"/>
        <end position="118"/>
    </location>
</feature>
<evidence type="ECO:0000313" key="5">
    <source>
        <dbReference type="Proteomes" id="UP001293593"/>
    </source>
</evidence>
<feature type="domain" description="VTT" evidence="3">
    <location>
        <begin position="118"/>
        <end position="237"/>
    </location>
</feature>
<dbReference type="Proteomes" id="UP001293593">
    <property type="component" value="Unassembled WGS sequence"/>
</dbReference>
<keyword evidence="2" id="KW-1133">Transmembrane helix</keyword>
<evidence type="ECO:0000256" key="1">
    <source>
        <dbReference type="SAM" id="MobiDB-lite"/>
    </source>
</evidence>
<dbReference type="InterPro" id="IPR032816">
    <property type="entry name" value="VTT_dom"/>
</dbReference>
<dbReference type="Pfam" id="PF09335">
    <property type="entry name" value="VTT_dom"/>
    <property type="match status" value="1"/>
</dbReference>
<feature type="transmembrane region" description="Helical" evidence="2">
    <location>
        <begin position="254"/>
        <end position="280"/>
    </location>
</feature>
<feature type="transmembrane region" description="Helical" evidence="2">
    <location>
        <begin position="138"/>
        <end position="158"/>
    </location>
</feature>
<keyword evidence="5" id="KW-1185">Reference proteome</keyword>